<sequence>MHAVHLIWRSANRLSGSCAVIPSAVSDTGKYGYVEMAARIFGRQAGQQRRFAAVSELNIMVWGYEWSSLTRLSAAVPCSGAYRPTPEAAVWGLTANGNPGFPKIAHPRQLHQI</sequence>
<comment type="caution">
    <text evidence="1">The sequence shown here is derived from an EMBL/GenBank/DDBJ whole genome shotgun (WGS) entry which is preliminary data.</text>
</comment>
<dbReference type="EMBL" id="ADOT01000060">
    <property type="protein sequence ID" value="EGX51905.1"/>
    <property type="molecule type" value="Genomic_DNA"/>
</dbReference>
<accession>G1X4L5</accession>
<dbReference type="InParanoid" id="G1X4L5"/>
<organism evidence="1 2">
    <name type="scientific">Arthrobotrys oligospora (strain ATCC 24927 / CBS 115.81 / DSM 1491)</name>
    <name type="common">Nematode-trapping fungus</name>
    <name type="synonym">Didymozoophaga oligospora</name>
    <dbReference type="NCBI Taxonomy" id="756982"/>
    <lineage>
        <taxon>Eukaryota</taxon>
        <taxon>Fungi</taxon>
        <taxon>Dikarya</taxon>
        <taxon>Ascomycota</taxon>
        <taxon>Pezizomycotina</taxon>
        <taxon>Orbiliomycetes</taxon>
        <taxon>Orbiliales</taxon>
        <taxon>Orbiliaceae</taxon>
        <taxon>Orbilia</taxon>
        <taxon>Orbilia oligospora</taxon>
    </lineage>
</organism>
<protein>
    <submittedName>
        <fullName evidence="1">Uncharacterized protein</fullName>
    </submittedName>
</protein>
<gene>
    <name evidence="1" type="ORF">AOL_s00043g639</name>
</gene>
<dbReference type="AlphaFoldDB" id="G1X4L5"/>
<proteinExistence type="predicted"/>
<evidence type="ECO:0000313" key="1">
    <source>
        <dbReference type="EMBL" id="EGX51905.1"/>
    </source>
</evidence>
<dbReference type="Proteomes" id="UP000008784">
    <property type="component" value="Unassembled WGS sequence"/>
</dbReference>
<dbReference type="HOGENOM" id="CLU_2132946_0_0_1"/>
<name>G1X4L5_ARTOA</name>
<reference evidence="1 2" key="1">
    <citation type="journal article" date="2011" name="PLoS Pathog.">
        <title>Genomic and proteomic analyses of the fungus Arthrobotrys oligospora provide insights into nematode-trap formation.</title>
        <authorList>
            <person name="Yang J."/>
            <person name="Wang L."/>
            <person name="Ji X."/>
            <person name="Feng Y."/>
            <person name="Li X."/>
            <person name="Zou C."/>
            <person name="Xu J."/>
            <person name="Ren Y."/>
            <person name="Mi Q."/>
            <person name="Wu J."/>
            <person name="Liu S."/>
            <person name="Liu Y."/>
            <person name="Huang X."/>
            <person name="Wang H."/>
            <person name="Niu X."/>
            <person name="Li J."/>
            <person name="Liang L."/>
            <person name="Luo Y."/>
            <person name="Ji K."/>
            <person name="Zhou W."/>
            <person name="Yu Z."/>
            <person name="Li G."/>
            <person name="Liu Y."/>
            <person name="Li L."/>
            <person name="Qiao M."/>
            <person name="Feng L."/>
            <person name="Zhang K.-Q."/>
        </authorList>
    </citation>
    <scope>NUCLEOTIDE SEQUENCE [LARGE SCALE GENOMIC DNA]</scope>
    <source>
        <strain evidence="2">ATCC 24927 / CBS 115.81 / DSM 1491</strain>
    </source>
</reference>
<evidence type="ECO:0000313" key="2">
    <source>
        <dbReference type="Proteomes" id="UP000008784"/>
    </source>
</evidence>
<dbReference type="GeneID" id="22890373"/>
<dbReference type="RefSeq" id="XP_011119427.1">
    <property type="nucleotide sequence ID" value="XM_011121125.1"/>
</dbReference>
<keyword evidence="2" id="KW-1185">Reference proteome</keyword>